<dbReference type="AlphaFoldDB" id="A0A0S4ILG6"/>
<dbReference type="Proteomes" id="UP000051952">
    <property type="component" value="Unassembled WGS sequence"/>
</dbReference>
<sequence length="348" mass="39877">MTTREAILRNQIEEVKKQIAERKLRHAELQEALSEFPTREALEAGKRDVTKRLEDTRKELQATVDALEPLQAPEQQAFQLCARLHRLETYCDKAEQWVDKELRPNVESDIAKETEASELEVAALVEDLQARRDDAVEKLAALRDRIRTRAADMRRGYHREPPKRDVLIDQGGESARLPTVERSVSPRAQAYEEVDDETYEIATYNDRLAEEVEQLQERQRRLTKLRSKYQSELLHLKQDNRKEQTSLENSVRQVERNIARDQRIVQQLHSTNSALVSTLQMLMGQLNVEHYGTLVGPSAIEQNAKRQEAIYGKQSSRSYTVEVPRIADRPATAPRSGGASSRIAGAEF</sequence>
<evidence type="ECO:0000256" key="2">
    <source>
        <dbReference type="SAM" id="MobiDB-lite"/>
    </source>
</evidence>
<protein>
    <submittedName>
        <fullName evidence="3">Uncharacterized protein</fullName>
    </submittedName>
</protein>
<feature type="coiled-coil region" evidence="1">
    <location>
        <begin position="201"/>
        <end position="257"/>
    </location>
</feature>
<feature type="coiled-coil region" evidence="1">
    <location>
        <begin position="10"/>
        <end position="59"/>
    </location>
</feature>
<name>A0A0S4ILG6_BODSA</name>
<keyword evidence="4" id="KW-1185">Reference proteome</keyword>
<dbReference type="OrthoDB" id="265280at2759"/>
<keyword evidence="1" id="KW-0175">Coiled coil</keyword>
<dbReference type="VEuPathDB" id="TriTrypDB:BSAL_53160"/>
<evidence type="ECO:0000256" key="1">
    <source>
        <dbReference type="SAM" id="Coils"/>
    </source>
</evidence>
<organism evidence="3 4">
    <name type="scientific">Bodo saltans</name>
    <name type="common">Flagellated protozoan</name>
    <dbReference type="NCBI Taxonomy" id="75058"/>
    <lineage>
        <taxon>Eukaryota</taxon>
        <taxon>Discoba</taxon>
        <taxon>Euglenozoa</taxon>
        <taxon>Kinetoplastea</taxon>
        <taxon>Metakinetoplastina</taxon>
        <taxon>Eubodonida</taxon>
        <taxon>Bodonidae</taxon>
        <taxon>Bodo</taxon>
    </lineage>
</organism>
<gene>
    <name evidence="3" type="ORF">BSAL_53160</name>
</gene>
<dbReference type="EMBL" id="CYKH01000107">
    <property type="protein sequence ID" value="CUE71379.1"/>
    <property type="molecule type" value="Genomic_DNA"/>
</dbReference>
<reference evidence="4" key="1">
    <citation type="submission" date="2015-09" db="EMBL/GenBank/DDBJ databases">
        <authorList>
            <consortium name="Pathogen Informatics"/>
        </authorList>
    </citation>
    <scope>NUCLEOTIDE SEQUENCE [LARGE SCALE GENOMIC DNA]</scope>
    <source>
        <strain evidence="4">Lake Konstanz</strain>
    </source>
</reference>
<feature type="region of interest" description="Disordered" evidence="2">
    <location>
        <begin position="323"/>
        <end position="348"/>
    </location>
</feature>
<evidence type="ECO:0000313" key="4">
    <source>
        <dbReference type="Proteomes" id="UP000051952"/>
    </source>
</evidence>
<proteinExistence type="predicted"/>
<evidence type="ECO:0000313" key="3">
    <source>
        <dbReference type="EMBL" id="CUE71379.1"/>
    </source>
</evidence>
<accession>A0A0S4ILG6</accession>